<protein>
    <submittedName>
        <fullName evidence="2">Uncharacterized protein</fullName>
    </submittedName>
</protein>
<keyword evidence="3" id="KW-1185">Reference proteome</keyword>
<dbReference type="EMBL" id="OFSM01000015">
    <property type="protein sequence ID" value="SOY30316.1"/>
    <property type="molecule type" value="Genomic_DNA"/>
</dbReference>
<dbReference type="RefSeq" id="WP_103240373.1">
    <property type="nucleotide sequence ID" value="NZ_CANRXC010000037.1"/>
</dbReference>
<name>A0A2K4ZIS9_9FIRM</name>
<feature type="region of interest" description="Disordered" evidence="1">
    <location>
        <begin position="43"/>
        <end position="102"/>
    </location>
</feature>
<evidence type="ECO:0000313" key="3">
    <source>
        <dbReference type="Proteomes" id="UP000236311"/>
    </source>
</evidence>
<feature type="compositionally biased region" description="Basic and acidic residues" evidence="1">
    <location>
        <begin position="85"/>
        <end position="102"/>
    </location>
</feature>
<dbReference type="AlphaFoldDB" id="A0A2K4ZIS9"/>
<gene>
    <name evidence="2" type="ORF">AMURIS_03043</name>
</gene>
<feature type="compositionally biased region" description="Basic and acidic residues" evidence="1">
    <location>
        <begin position="46"/>
        <end position="69"/>
    </location>
</feature>
<dbReference type="OrthoDB" id="2064346at2"/>
<dbReference type="Proteomes" id="UP000236311">
    <property type="component" value="Unassembled WGS sequence"/>
</dbReference>
<evidence type="ECO:0000313" key="2">
    <source>
        <dbReference type="EMBL" id="SOY30316.1"/>
    </source>
</evidence>
<organism evidence="2 3">
    <name type="scientific">Acetatifactor muris</name>
    <dbReference type="NCBI Taxonomy" id="879566"/>
    <lineage>
        <taxon>Bacteria</taxon>
        <taxon>Bacillati</taxon>
        <taxon>Bacillota</taxon>
        <taxon>Clostridia</taxon>
        <taxon>Lachnospirales</taxon>
        <taxon>Lachnospiraceae</taxon>
        <taxon>Acetatifactor</taxon>
    </lineage>
</organism>
<proteinExistence type="predicted"/>
<accession>A0A2K4ZIS9</accession>
<reference evidence="2 3" key="1">
    <citation type="submission" date="2018-01" db="EMBL/GenBank/DDBJ databases">
        <authorList>
            <person name="Gaut B.S."/>
            <person name="Morton B.R."/>
            <person name="Clegg M.T."/>
            <person name="Duvall M.R."/>
        </authorList>
    </citation>
    <scope>NUCLEOTIDE SEQUENCE [LARGE SCALE GENOMIC DNA]</scope>
    <source>
        <strain evidence="2">GP69</strain>
    </source>
</reference>
<sequence length="102" mass="11574">MAFGAIELTTVSRSQDYTTIKHNEDNKVAVDQANFSEQFQKTAEQNIREVRSSDNTQWHENRPDAKEKGNGQYSGDGGRKRKGKPSQERVVVKNRGGFDMKI</sequence>
<evidence type="ECO:0000256" key="1">
    <source>
        <dbReference type="SAM" id="MobiDB-lite"/>
    </source>
</evidence>